<dbReference type="Gene3D" id="1.10.287.40">
    <property type="entry name" value="Serine-tRNA synthetase, tRNA binding domain"/>
    <property type="match status" value="1"/>
</dbReference>
<dbReference type="EMBL" id="MFBO01000041">
    <property type="protein sequence ID" value="OGD96958.1"/>
    <property type="molecule type" value="Genomic_DNA"/>
</dbReference>
<evidence type="ECO:0000256" key="6">
    <source>
        <dbReference type="ARBA" id="ARBA00022598"/>
    </source>
</evidence>
<gene>
    <name evidence="19" type="ORF">A3A49_02470</name>
</gene>
<keyword evidence="17" id="KW-0175">Coiled coil</keyword>
<dbReference type="Pfam" id="PF00587">
    <property type="entry name" value="tRNA-synt_2b"/>
    <property type="match status" value="1"/>
</dbReference>
<proteinExistence type="inferred from homology"/>
<comment type="pathway">
    <text evidence="2">Aminoacyl-tRNA biosynthesis; selenocysteinyl-tRNA(Sec) biosynthesis; L-seryl-tRNA(Sec) from L-serine and tRNA(Sec): step 1/1.</text>
</comment>
<protein>
    <recommendedName>
        <fullName evidence="11 14">Serine--tRNA ligase</fullName>
        <ecNumber evidence="4 14">6.1.1.11</ecNumber>
    </recommendedName>
</protein>
<feature type="coiled-coil region" evidence="17">
    <location>
        <begin position="30"/>
        <end position="90"/>
    </location>
</feature>
<comment type="similarity">
    <text evidence="3">Belongs to the class-II aminoacyl-tRNA synthetase family. Type-1 seryl-tRNA synthetase subfamily.</text>
</comment>
<evidence type="ECO:0000256" key="16">
    <source>
        <dbReference type="PIRSR" id="PIRSR001529-2"/>
    </source>
</evidence>
<feature type="binding site" evidence="15">
    <location>
        <position position="269"/>
    </location>
    <ligand>
        <name>L-serine</name>
        <dbReference type="ChEBI" id="CHEBI:33384"/>
    </ligand>
</feature>
<feature type="site" description="Important for serine binding" evidence="15">
    <location>
        <position position="367"/>
    </location>
</feature>
<dbReference type="InterPro" id="IPR002314">
    <property type="entry name" value="aa-tRNA-synt_IIb"/>
</dbReference>
<feature type="binding site" evidence="16">
    <location>
        <begin position="262"/>
        <end position="265"/>
    </location>
    <ligand>
        <name>ATP</name>
        <dbReference type="ChEBI" id="CHEBI:30616"/>
    </ligand>
</feature>
<dbReference type="PANTHER" id="PTHR43697">
    <property type="entry name" value="SERYL-TRNA SYNTHETASE"/>
    <property type="match status" value="1"/>
</dbReference>
<dbReference type="InterPro" id="IPR015866">
    <property type="entry name" value="Ser-tRNA-synth_1_N"/>
</dbReference>
<dbReference type="InterPro" id="IPR010978">
    <property type="entry name" value="tRNA-bd_arm"/>
</dbReference>
<evidence type="ECO:0000313" key="19">
    <source>
        <dbReference type="EMBL" id="OGD96958.1"/>
    </source>
</evidence>
<evidence type="ECO:0000256" key="3">
    <source>
        <dbReference type="ARBA" id="ARBA00010728"/>
    </source>
</evidence>
<keyword evidence="7" id="KW-0547">Nucleotide-binding</keyword>
<dbReference type="Gene3D" id="3.30.930.10">
    <property type="entry name" value="Bira Bifunctional Protein, Domain 2"/>
    <property type="match status" value="1"/>
</dbReference>
<evidence type="ECO:0000256" key="11">
    <source>
        <dbReference type="ARBA" id="ARBA00039158"/>
    </source>
</evidence>
<feature type="binding site" evidence="16">
    <location>
        <begin position="246"/>
        <end position="248"/>
    </location>
    <ligand>
        <name>ATP</name>
        <dbReference type="ChEBI" id="CHEBI:30616"/>
    </ligand>
</feature>
<dbReference type="InterPro" id="IPR002317">
    <property type="entry name" value="Ser-tRNA-ligase_type_1"/>
</dbReference>
<evidence type="ECO:0000256" key="9">
    <source>
        <dbReference type="ARBA" id="ARBA00022917"/>
    </source>
</evidence>
<evidence type="ECO:0000259" key="18">
    <source>
        <dbReference type="PROSITE" id="PS50862"/>
    </source>
</evidence>
<reference evidence="19 20" key="1">
    <citation type="journal article" date="2016" name="Nat. Commun.">
        <title>Thousands of microbial genomes shed light on interconnected biogeochemical processes in an aquifer system.</title>
        <authorList>
            <person name="Anantharaman K."/>
            <person name="Brown C.T."/>
            <person name="Hug L.A."/>
            <person name="Sharon I."/>
            <person name="Castelle C.J."/>
            <person name="Probst A.J."/>
            <person name="Thomas B.C."/>
            <person name="Singh A."/>
            <person name="Wilkins M.J."/>
            <person name="Karaoz U."/>
            <person name="Brodie E.L."/>
            <person name="Williams K.H."/>
            <person name="Hubbard S.S."/>
            <person name="Banfield J.F."/>
        </authorList>
    </citation>
    <scope>NUCLEOTIDE SEQUENCE [LARGE SCALE GENOMIC DNA]</scope>
</reference>
<evidence type="ECO:0000256" key="1">
    <source>
        <dbReference type="ARBA" id="ARBA00004496"/>
    </source>
</evidence>
<keyword evidence="6 19" id="KW-0436">Ligase</keyword>
<keyword evidence="9" id="KW-0648">Protein biosynthesis</keyword>
<evidence type="ECO:0000256" key="10">
    <source>
        <dbReference type="ARBA" id="ARBA00023146"/>
    </source>
</evidence>
<dbReference type="AlphaFoldDB" id="A0A1F5GYL6"/>
<evidence type="ECO:0000256" key="8">
    <source>
        <dbReference type="ARBA" id="ARBA00022840"/>
    </source>
</evidence>
<organism evidence="19 20">
    <name type="scientific">Candidatus Curtissbacteria bacterium RIFCSPLOWO2_01_FULL_38_11b</name>
    <dbReference type="NCBI Taxonomy" id="1797725"/>
    <lineage>
        <taxon>Bacteria</taxon>
        <taxon>Candidatus Curtissiibacteriota</taxon>
    </lineage>
</organism>
<dbReference type="GO" id="GO:0004828">
    <property type="term" value="F:serine-tRNA ligase activity"/>
    <property type="evidence" value="ECO:0007669"/>
    <property type="project" value="UniProtKB-UniRule"/>
</dbReference>
<evidence type="ECO:0000256" key="15">
    <source>
        <dbReference type="PIRSR" id="PIRSR001529-1"/>
    </source>
</evidence>
<feature type="domain" description="Aminoacyl-transfer RNA synthetases class-II family profile" evidence="18">
    <location>
        <begin position="126"/>
        <end position="392"/>
    </location>
</feature>
<evidence type="ECO:0000256" key="17">
    <source>
        <dbReference type="SAM" id="Coils"/>
    </source>
</evidence>
<evidence type="ECO:0000256" key="2">
    <source>
        <dbReference type="ARBA" id="ARBA00005045"/>
    </source>
</evidence>
<dbReference type="SUPFAM" id="SSF55681">
    <property type="entry name" value="Class II aaRS and biotin synthetases"/>
    <property type="match status" value="1"/>
</dbReference>
<keyword evidence="10" id="KW-0030">Aminoacyl-tRNA synthetase</keyword>
<accession>A0A1F5GYL6</accession>
<feature type="binding site" evidence="15">
    <location>
        <position position="246"/>
    </location>
    <ligand>
        <name>L-serine</name>
        <dbReference type="ChEBI" id="CHEBI:33384"/>
    </ligand>
</feature>
<dbReference type="InterPro" id="IPR006195">
    <property type="entry name" value="aa-tRNA-synth_II"/>
</dbReference>
<evidence type="ECO:0000256" key="7">
    <source>
        <dbReference type="ARBA" id="ARBA00022741"/>
    </source>
</evidence>
<dbReference type="CDD" id="cd00770">
    <property type="entry name" value="SerRS_core"/>
    <property type="match status" value="1"/>
</dbReference>
<sequence>MLDIKFIRENPKLVEEKSKQKGYPVDVTKLLKVDEDRRRLIEEVDKLRSKRKEIAEKRDEKLGQKIKAELRSKEDKLEKLQEEYYLLIRQVPNMPVVDVPVGKDESDNKVIREVGKITKLDFEPKDHLKLGEALDLIDVQKASIISGPRFNFLKNELVTLEFALVNFALDTLKVEGFIQIIPPVIVNKKAVEGLGYPEYERGEGYKIEDQYLVGTSEHSIVPMHMDEVFNSSDLPRRYAAFSTAFRREAGSYGKDTKGIFRVHQFDKIEMVSFVNPKDDSEELKYLLSIQEKLVKAIELPYQVVEMCTADLGFPTAKKFDIECWLPSQNQYRETHSVSTTTDFQSRRLNIKYTQGNEKKFVHILNGTAFAIGRTLIAIAENYQQKDGSIEVPKVLQKYTHFSKIPA</sequence>
<dbReference type="SUPFAM" id="SSF46589">
    <property type="entry name" value="tRNA-binding arm"/>
    <property type="match status" value="1"/>
</dbReference>
<evidence type="ECO:0000256" key="14">
    <source>
        <dbReference type="NCBIfam" id="TIGR00414"/>
    </source>
</evidence>
<dbReference type="GO" id="GO:0005524">
    <property type="term" value="F:ATP binding"/>
    <property type="evidence" value="ECO:0007669"/>
    <property type="project" value="UniProtKB-KW"/>
</dbReference>
<feature type="binding site" evidence="15">
    <location>
        <position position="365"/>
    </location>
    <ligand>
        <name>L-serine</name>
        <dbReference type="ChEBI" id="CHEBI:33384"/>
    </ligand>
</feature>
<dbReference type="STRING" id="1797725.A3A49_02470"/>
<dbReference type="InterPro" id="IPR042103">
    <property type="entry name" value="SerRS_1_N_sf"/>
</dbReference>
<dbReference type="InterPro" id="IPR033729">
    <property type="entry name" value="SerRS_core"/>
</dbReference>
<dbReference type="EC" id="6.1.1.11" evidence="4 14"/>
<keyword evidence="5" id="KW-0963">Cytoplasm</keyword>
<evidence type="ECO:0000313" key="20">
    <source>
        <dbReference type="Proteomes" id="UP000176740"/>
    </source>
</evidence>
<dbReference type="InterPro" id="IPR045864">
    <property type="entry name" value="aa-tRNA-synth_II/BPL/LPL"/>
</dbReference>
<comment type="caution">
    <text evidence="19">The sequence shown here is derived from an EMBL/GenBank/DDBJ whole genome shotgun (WGS) entry which is preliminary data.</text>
</comment>
<comment type="catalytic activity">
    <reaction evidence="13">
        <text>tRNA(Ser) + L-serine + ATP = L-seryl-tRNA(Ser) + AMP + diphosphate + H(+)</text>
        <dbReference type="Rhea" id="RHEA:12292"/>
        <dbReference type="Rhea" id="RHEA-COMP:9669"/>
        <dbReference type="Rhea" id="RHEA-COMP:9703"/>
        <dbReference type="ChEBI" id="CHEBI:15378"/>
        <dbReference type="ChEBI" id="CHEBI:30616"/>
        <dbReference type="ChEBI" id="CHEBI:33019"/>
        <dbReference type="ChEBI" id="CHEBI:33384"/>
        <dbReference type="ChEBI" id="CHEBI:78442"/>
        <dbReference type="ChEBI" id="CHEBI:78533"/>
        <dbReference type="ChEBI" id="CHEBI:456215"/>
        <dbReference type="EC" id="6.1.1.11"/>
    </reaction>
</comment>
<name>A0A1F5GYL6_9BACT</name>
<evidence type="ECO:0000256" key="12">
    <source>
        <dbReference type="ARBA" id="ARBA00047929"/>
    </source>
</evidence>
<keyword evidence="8 16" id="KW-0067">ATP-binding</keyword>
<evidence type="ECO:0000256" key="4">
    <source>
        <dbReference type="ARBA" id="ARBA00012840"/>
    </source>
</evidence>
<comment type="subcellular location">
    <subcellularLocation>
        <location evidence="1">Cytoplasm</location>
    </subcellularLocation>
</comment>
<comment type="catalytic activity">
    <reaction evidence="12">
        <text>tRNA(Sec) + L-serine + ATP = L-seryl-tRNA(Sec) + AMP + diphosphate + H(+)</text>
        <dbReference type="Rhea" id="RHEA:42580"/>
        <dbReference type="Rhea" id="RHEA-COMP:9742"/>
        <dbReference type="Rhea" id="RHEA-COMP:10128"/>
        <dbReference type="ChEBI" id="CHEBI:15378"/>
        <dbReference type="ChEBI" id="CHEBI:30616"/>
        <dbReference type="ChEBI" id="CHEBI:33019"/>
        <dbReference type="ChEBI" id="CHEBI:33384"/>
        <dbReference type="ChEBI" id="CHEBI:78442"/>
        <dbReference type="ChEBI" id="CHEBI:78533"/>
        <dbReference type="ChEBI" id="CHEBI:456215"/>
        <dbReference type="EC" id="6.1.1.11"/>
    </reaction>
</comment>
<dbReference type="PROSITE" id="PS50862">
    <property type="entry name" value="AA_TRNA_LIGASE_II"/>
    <property type="match status" value="1"/>
</dbReference>
<dbReference type="NCBIfam" id="TIGR00414">
    <property type="entry name" value="serS"/>
    <property type="match status" value="1"/>
</dbReference>
<feature type="binding site" evidence="16">
    <location>
        <begin position="333"/>
        <end position="336"/>
    </location>
    <ligand>
        <name>ATP</name>
        <dbReference type="ChEBI" id="CHEBI:30616"/>
    </ligand>
</feature>
<dbReference type="PANTHER" id="PTHR43697:SF1">
    <property type="entry name" value="SERINE--TRNA LIGASE"/>
    <property type="match status" value="1"/>
</dbReference>
<feature type="binding site" evidence="15">
    <location>
        <position position="215"/>
    </location>
    <ligand>
        <name>L-serine</name>
        <dbReference type="ChEBI" id="CHEBI:33384"/>
    </ligand>
</feature>
<evidence type="ECO:0000256" key="5">
    <source>
        <dbReference type="ARBA" id="ARBA00022490"/>
    </source>
</evidence>
<dbReference type="Proteomes" id="UP000176740">
    <property type="component" value="Unassembled WGS sequence"/>
</dbReference>
<dbReference type="GO" id="GO:0006434">
    <property type="term" value="P:seryl-tRNA aminoacylation"/>
    <property type="evidence" value="ECO:0007669"/>
    <property type="project" value="UniProtKB-UniRule"/>
</dbReference>
<dbReference type="GO" id="GO:0005737">
    <property type="term" value="C:cytoplasm"/>
    <property type="evidence" value="ECO:0007669"/>
    <property type="project" value="UniProtKB-SubCell"/>
</dbReference>
<dbReference type="Pfam" id="PF02403">
    <property type="entry name" value="Seryl_tRNA_N"/>
    <property type="match status" value="1"/>
</dbReference>
<dbReference type="PIRSF" id="PIRSF001529">
    <property type="entry name" value="Ser-tRNA-synth_IIa"/>
    <property type="match status" value="1"/>
</dbReference>
<dbReference type="PRINTS" id="PR00981">
    <property type="entry name" value="TRNASYNTHSER"/>
</dbReference>
<evidence type="ECO:0000256" key="13">
    <source>
        <dbReference type="ARBA" id="ARBA00048823"/>
    </source>
</evidence>